<accession>A0A1I3JJG0</accession>
<reference evidence="2 3" key="1">
    <citation type="submission" date="2016-10" db="EMBL/GenBank/DDBJ databases">
        <authorList>
            <person name="de Groot N.N."/>
        </authorList>
    </citation>
    <scope>NUCLEOTIDE SEQUENCE [LARGE SCALE GENOMIC DNA]</scope>
    <source>
        <strain evidence="2 3">SP2</strain>
    </source>
</reference>
<gene>
    <name evidence="2" type="ORF">SAMN05443661_102115</name>
</gene>
<dbReference type="AlphaFoldDB" id="A0A1I3JJG0"/>
<feature type="region of interest" description="Disordered" evidence="1">
    <location>
        <begin position="68"/>
        <end position="89"/>
    </location>
</feature>
<evidence type="ECO:0000313" key="2">
    <source>
        <dbReference type="EMBL" id="SFI60128.1"/>
    </source>
</evidence>
<dbReference type="OMA" id="FRIENQG"/>
<evidence type="ECO:0008006" key="4">
    <source>
        <dbReference type="Google" id="ProtNLM"/>
    </source>
</evidence>
<dbReference type="OrthoDB" id="206019at2157"/>
<protein>
    <recommendedName>
        <fullName evidence="4">DUF1102 domain-containing protein</fullName>
    </recommendedName>
</protein>
<name>A0A1I3JJG0_9EURY</name>
<organism evidence="2 3">
    <name type="scientific">Natronobacterium gregoryi</name>
    <dbReference type="NCBI Taxonomy" id="44930"/>
    <lineage>
        <taxon>Archaea</taxon>
        <taxon>Methanobacteriati</taxon>
        <taxon>Methanobacteriota</taxon>
        <taxon>Stenosarchaea group</taxon>
        <taxon>Halobacteria</taxon>
        <taxon>Halobacteriales</taxon>
        <taxon>Natrialbaceae</taxon>
        <taxon>Natronobacterium</taxon>
    </lineage>
</organism>
<dbReference type="RefSeq" id="WP_005577710.1">
    <property type="nucleotide sequence ID" value="NZ_FORO01000002.1"/>
</dbReference>
<proteinExistence type="predicted"/>
<evidence type="ECO:0000256" key="1">
    <source>
        <dbReference type="SAM" id="MobiDB-lite"/>
    </source>
</evidence>
<dbReference type="EMBL" id="FORO01000002">
    <property type="protein sequence ID" value="SFI60128.1"/>
    <property type="molecule type" value="Genomic_DNA"/>
</dbReference>
<dbReference type="Proteomes" id="UP000182829">
    <property type="component" value="Unassembled WGS sequence"/>
</dbReference>
<evidence type="ECO:0000313" key="3">
    <source>
        <dbReference type="Proteomes" id="UP000182829"/>
    </source>
</evidence>
<dbReference type="GeneID" id="14209129"/>
<sequence>MRRRTFIGGLGAITAGGSVVFGSGAFTSVEARRSITVETEDDHSAFLVLDEIDEGERADIDGGQLKFQFPGQSEHEYPDGDETDPEGLGSDSIYRFSSDVGADGPGLFEVKNQGTQSVEIYSTQAETNGVPSVEMYDVETGELLTADDPSASIGVGESLPAGLQIETHDIDTDSYNVVLTIHAAAPEN</sequence>